<feature type="domain" description="NB-ARC" evidence="7">
    <location>
        <begin position="184"/>
        <end position="355"/>
    </location>
</feature>
<dbReference type="GO" id="GO:0009626">
    <property type="term" value="P:plant-type hypersensitive response"/>
    <property type="evidence" value="ECO:0007669"/>
    <property type="project" value="UniProtKB-ARBA"/>
</dbReference>
<evidence type="ECO:0000259" key="7">
    <source>
        <dbReference type="Pfam" id="PF00931"/>
    </source>
</evidence>
<dbReference type="Pfam" id="PF18052">
    <property type="entry name" value="Rx_N"/>
    <property type="match status" value="1"/>
</dbReference>
<feature type="domain" description="Disease resistance protein winged helix" evidence="9">
    <location>
        <begin position="438"/>
        <end position="516"/>
    </location>
</feature>
<dbReference type="Proteomes" id="UP000243499">
    <property type="component" value="Chromosome 3"/>
</dbReference>
<evidence type="ECO:0000256" key="4">
    <source>
        <dbReference type="ARBA" id="ARBA00022741"/>
    </source>
</evidence>
<gene>
    <name evidence="11" type="ORF">PAHAL_3G140900</name>
</gene>
<dbReference type="Gene3D" id="3.80.10.10">
    <property type="entry name" value="Ribonuclease Inhibitor"/>
    <property type="match status" value="3"/>
</dbReference>
<feature type="domain" description="R13L1/DRL21-like LRR repeat region" evidence="10">
    <location>
        <begin position="698"/>
        <end position="817"/>
    </location>
</feature>
<dbReference type="InterPro" id="IPR001611">
    <property type="entry name" value="Leu-rich_rpt"/>
</dbReference>
<dbReference type="Gene3D" id="1.10.8.430">
    <property type="entry name" value="Helical domain of apoptotic protease-activating factors"/>
    <property type="match status" value="1"/>
</dbReference>
<dbReference type="SUPFAM" id="SSF52058">
    <property type="entry name" value="L domain-like"/>
    <property type="match status" value="2"/>
</dbReference>
<evidence type="ECO:0000256" key="3">
    <source>
        <dbReference type="ARBA" id="ARBA00022737"/>
    </source>
</evidence>
<dbReference type="InterPro" id="IPR041118">
    <property type="entry name" value="Rx_N"/>
</dbReference>
<evidence type="ECO:0000256" key="2">
    <source>
        <dbReference type="ARBA" id="ARBA00022614"/>
    </source>
</evidence>
<dbReference type="FunFam" id="1.10.10.10:FF:000322">
    <property type="entry name" value="Probable disease resistance protein At1g63360"/>
    <property type="match status" value="1"/>
</dbReference>
<accession>A0A2T8KI35</accession>
<dbReference type="GO" id="GO:0002758">
    <property type="term" value="P:innate immune response-activating signaling pathway"/>
    <property type="evidence" value="ECO:0007669"/>
    <property type="project" value="UniProtKB-ARBA"/>
</dbReference>
<dbReference type="Gene3D" id="1.20.5.4130">
    <property type="match status" value="1"/>
</dbReference>
<keyword evidence="5" id="KW-0611">Plant defense</keyword>
<dbReference type="Gramene" id="PVH61847">
    <property type="protein sequence ID" value="PVH61847"/>
    <property type="gene ID" value="PAHAL_3G140900"/>
</dbReference>
<dbReference type="InterPro" id="IPR036388">
    <property type="entry name" value="WH-like_DNA-bd_sf"/>
</dbReference>
<dbReference type="GO" id="GO:0042742">
    <property type="term" value="P:defense response to bacterium"/>
    <property type="evidence" value="ECO:0007669"/>
    <property type="project" value="UniProtKB-ARBA"/>
</dbReference>
<dbReference type="PANTHER" id="PTHR36766:SF55">
    <property type="entry name" value="OS11G0492900 PROTEIN"/>
    <property type="match status" value="1"/>
</dbReference>
<dbReference type="GO" id="GO:0043531">
    <property type="term" value="F:ADP binding"/>
    <property type="evidence" value="ECO:0007669"/>
    <property type="project" value="InterPro"/>
</dbReference>
<dbReference type="Pfam" id="PF25019">
    <property type="entry name" value="LRR_R13L1-DRL21"/>
    <property type="match status" value="1"/>
</dbReference>
<dbReference type="SUPFAM" id="SSF52540">
    <property type="entry name" value="P-loop containing nucleoside triphosphate hydrolases"/>
    <property type="match status" value="1"/>
</dbReference>
<keyword evidence="4" id="KW-0547">Nucleotide-binding</keyword>
<dbReference type="InterPro" id="IPR042197">
    <property type="entry name" value="Apaf_helical"/>
</dbReference>
<proteinExistence type="inferred from homology"/>
<evidence type="ECO:0000259" key="8">
    <source>
        <dbReference type="Pfam" id="PF18052"/>
    </source>
</evidence>
<dbReference type="InterPro" id="IPR027417">
    <property type="entry name" value="P-loop_NTPase"/>
</dbReference>
<evidence type="ECO:0008006" key="12">
    <source>
        <dbReference type="Google" id="ProtNLM"/>
    </source>
</evidence>
<dbReference type="GO" id="GO:0005524">
    <property type="term" value="F:ATP binding"/>
    <property type="evidence" value="ECO:0007669"/>
    <property type="project" value="UniProtKB-KW"/>
</dbReference>
<dbReference type="Gene3D" id="3.40.50.300">
    <property type="entry name" value="P-loop containing nucleotide triphosphate hydrolases"/>
    <property type="match status" value="1"/>
</dbReference>
<comment type="similarity">
    <text evidence="1">Belongs to the disease resistance NB-LRR family.</text>
</comment>
<evidence type="ECO:0000256" key="5">
    <source>
        <dbReference type="ARBA" id="ARBA00022821"/>
    </source>
</evidence>
<dbReference type="PROSITE" id="PS51450">
    <property type="entry name" value="LRR"/>
    <property type="match status" value="1"/>
</dbReference>
<name>A0A2T8KI35_9POAL</name>
<keyword evidence="6" id="KW-0067">ATP-binding</keyword>
<dbReference type="InterPro" id="IPR002182">
    <property type="entry name" value="NB-ARC"/>
</dbReference>
<evidence type="ECO:0000313" key="11">
    <source>
        <dbReference type="EMBL" id="PVH61847.1"/>
    </source>
</evidence>
<dbReference type="Pfam" id="PF23559">
    <property type="entry name" value="WHD_DRP"/>
    <property type="match status" value="1"/>
</dbReference>
<keyword evidence="3" id="KW-0677">Repeat</keyword>
<organism evidence="11">
    <name type="scientific">Panicum hallii</name>
    <dbReference type="NCBI Taxonomy" id="206008"/>
    <lineage>
        <taxon>Eukaryota</taxon>
        <taxon>Viridiplantae</taxon>
        <taxon>Streptophyta</taxon>
        <taxon>Embryophyta</taxon>
        <taxon>Tracheophyta</taxon>
        <taxon>Spermatophyta</taxon>
        <taxon>Magnoliopsida</taxon>
        <taxon>Liliopsida</taxon>
        <taxon>Poales</taxon>
        <taxon>Poaceae</taxon>
        <taxon>PACMAD clade</taxon>
        <taxon>Panicoideae</taxon>
        <taxon>Panicodae</taxon>
        <taxon>Paniceae</taxon>
        <taxon>Panicinae</taxon>
        <taxon>Panicum</taxon>
        <taxon>Panicum sect. Panicum</taxon>
    </lineage>
</organism>
<evidence type="ECO:0000259" key="10">
    <source>
        <dbReference type="Pfam" id="PF25019"/>
    </source>
</evidence>
<dbReference type="PANTHER" id="PTHR36766">
    <property type="entry name" value="PLANT BROAD-SPECTRUM MILDEW RESISTANCE PROTEIN RPW8"/>
    <property type="match status" value="1"/>
</dbReference>
<dbReference type="Pfam" id="PF00931">
    <property type="entry name" value="NB-ARC"/>
    <property type="match status" value="1"/>
</dbReference>
<dbReference type="Gene3D" id="1.10.10.10">
    <property type="entry name" value="Winged helix-like DNA-binding domain superfamily/Winged helix DNA-binding domain"/>
    <property type="match status" value="1"/>
</dbReference>
<evidence type="ECO:0000256" key="1">
    <source>
        <dbReference type="ARBA" id="ARBA00008894"/>
    </source>
</evidence>
<reference evidence="11" key="1">
    <citation type="submission" date="2018-04" db="EMBL/GenBank/DDBJ databases">
        <title>WGS assembly of Panicum hallii.</title>
        <authorList>
            <person name="Lovell J."/>
            <person name="Jenkins J."/>
            <person name="Lowry D."/>
            <person name="Mamidi S."/>
            <person name="Sreedasyam A."/>
            <person name="Weng X."/>
            <person name="Barry K."/>
            <person name="Bonette J."/>
            <person name="Campitelli B."/>
            <person name="Daum C."/>
            <person name="Gordon S."/>
            <person name="Gould B."/>
            <person name="Lipzen A."/>
            <person name="Macqueen A."/>
            <person name="Palacio-Mejia J."/>
            <person name="Plott C."/>
            <person name="Shakirov E."/>
            <person name="Shu S."/>
            <person name="Yoshinaga Y."/>
            <person name="Zane M."/>
            <person name="Rokhsar D."/>
            <person name="Grimwood J."/>
            <person name="Schmutz J."/>
            <person name="Juenger T."/>
        </authorList>
    </citation>
    <scope>NUCLEOTIDE SEQUENCE [LARGE SCALE GENOMIC DNA]</scope>
    <source>
        <strain evidence="11">FIL2</strain>
    </source>
</reference>
<dbReference type="InterPro" id="IPR056789">
    <property type="entry name" value="LRR_R13L1-DRL21"/>
</dbReference>
<feature type="domain" description="Disease resistance N-terminal" evidence="8">
    <location>
        <begin position="14"/>
        <end position="99"/>
    </location>
</feature>
<sequence>MAEVLATVVVGPLVSMVKEKASSYLLDQYQVMEGLEKQHEVLKRKLPAILDVIANAEEQAAAKREGAKAWLEGVRNMAYQANDVLDEFKYEALRRKAKKEGHYKELGMDVIKLFPSHNRVVFRYKMGNKLRMILQELDVLIAEMNAFRFEFRPDPPVPINYLRQDSPAIVDPINIARESRAEDKQKVVKALLDQVGNANLTIFPIVAMGGMGKTTLAQLVYNAPEIQEHFQLRLWVCVSDNFDVDSLAKSIVEEAAKNGCHPNGSSALDKLQSAVNGKRYLLVLDDVWNHDEAYKWEKLKSYLQHGGSGSSVLITTRNQAVAQLMMGTAKGAYELGRLGKKFIEEIIKSKAFSSKQEKDWPRELVNMVGDVANRCVGSPLAATALGSVLRTKTTVREWKDVLRRKKICDDRNGILPVLKLSYNCLPSHMRQCFAFCAMFPKDYEIDVEILIQLWMANGFIPEQQGEEHPEISGKNIFIELASRSFFQDVKGVPFEFNDTEVSRVTCKIHDLMHDVALDSMGKECAAITTKQSKSEDLPHLARHLLLSVYEPETLLNTSLEKGAPILQTLICEGNLDQDLQCLSKYRCARALRIQTLAASFTNARCLHHLRYLDLSRSNIESLPEDISILYHLQTLNLSYCRSLKRLPKGMKYMTALRHLYTHECWQLKSMPADLRCLTSLQTLTCFVAGASSGCSKVGELGRLNNLGGQLELRQLENVREADAYAANLRNKEKVTRLTLTWTGGDKEAQNSDKEVLEGLKPHDGLKVLRIYSYSGDTCPTWMNKLQDIVELELSDCKKLEKLPAIWQLPALKVLRLCGLPNFETWWDTREVPGQKPAFPLLEKLSVKECKSLVSLPMAPLIIESSGGCDTAWCSAFPALREMELDDLEMFQRWEANEATVEENVIFPRLEKLSISDCESLATLPKASVIKPPFGGVETECRSAFPALKELILVDLTTLEKWEAGEGTPGEDLKFIGLEKLTIWSCPELIILPEAPKLSLLQVIGASQQILSLQAASRYIASLSSLDLKCHDEETESVADQNSSELVHGKGKWDRKSPLTRMVLCQCSLLFSHSSALDLWTCFAQLVDLEIRECNGLVYWPEKVFKALVSLRTLCIWRCSKLTGRTQEASEQSAPERRELLPCLESLRIYSCDSLVEVPNLPASLKRLMIYICHNLESIVLGQQEDTPSLSPGSSSEAGASRAVLKLSSSVNHRFLPFLESLTIRFCNGLSEVANLPPSIKTLKIGPCHNLRSLSGQLDALQRLDILHCRELKSLESCLGRLPSLEALYLDDCSSLQSLPNGPQAYSSLRALRIESCPGIKLLPPILQQRLDHLEDKTLDARYEDLLGWQYAIRRRLACLK</sequence>
<dbReference type="InterPro" id="IPR032675">
    <property type="entry name" value="LRR_dom_sf"/>
</dbReference>
<keyword evidence="2" id="KW-0433">Leucine-rich repeat</keyword>
<evidence type="ECO:0000256" key="6">
    <source>
        <dbReference type="ARBA" id="ARBA00022840"/>
    </source>
</evidence>
<dbReference type="PRINTS" id="PR00364">
    <property type="entry name" value="DISEASERSIST"/>
</dbReference>
<dbReference type="InterPro" id="IPR058922">
    <property type="entry name" value="WHD_DRP"/>
</dbReference>
<protein>
    <recommendedName>
        <fullName evidence="12">NB-ARC domain-containing protein</fullName>
    </recommendedName>
</protein>
<dbReference type="EMBL" id="CM008048">
    <property type="protein sequence ID" value="PVH61847.1"/>
    <property type="molecule type" value="Genomic_DNA"/>
</dbReference>
<evidence type="ECO:0000259" key="9">
    <source>
        <dbReference type="Pfam" id="PF23559"/>
    </source>
</evidence>